<dbReference type="InterPro" id="IPR019405">
    <property type="entry name" value="Lactonase_7-beta_prop"/>
</dbReference>
<dbReference type="SUPFAM" id="SSF51004">
    <property type="entry name" value="C-terminal (heme d1) domain of cytochrome cd1-nitrite reductase"/>
    <property type="match status" value="1"/>
</dbReference>
<evidence type="ECO:0000313" key="4">
    <source>
        <dbReference type="Proteomes" id="UP000679220"/>
    </source>
</evidence>
<reference evidence="3" key="2">
    <citation type="submission" date="2021-04" db="EMBL/GenBank/DDBJ databases">
        <authorList>
            <person name="Zhang T."/>
            <person name="Zhang Y."/>
            <person name="Lu D."/>
            <person name="Zuo D."/>
            <person name="Du Z."/>
        </authorList>
    </citation>
    <scope>NUCLEOTIDE SEQUENCE</scope>
    <source>
        <strain evidence="3">JR1</strain>
    </source>
</reference>
<dbReference type="PROSITE" id="PS51257">
    <property type="entry name" value="PROKAR_LIPOPROTEIN"/>
    <property type="match status" value="1"/>
</dbReference>
<dbReference type="EMBL" id="JAGTAR010000038">
    <property type="protein sequence ID" value="MBR8537699.1"/>
    <property type="molecule type" value="Genomic_DNA"/>
</dbReference>
<accession>A0A941F738</accession>
<dbReference type="Gene3D" id="2.130.10.10">
    <property type="entry name" value="YVTN repeat-like/Quinoprotein amine dehydrogenase"/>
    <property type="match status" value="1"/>
</dbReference>
<organism evidence="3 4">
    <name type="scientific">Carboxylicivirga sediminis</name>
    <dbReference type="NCBI Taxonomy" id="2006564"/>
    <lineage>
        <taxon>Bacteria</taxon>
        <taxon>Pseudomonadati</taxon>
        <taxon>Bacteroidota</taxon>
        <taxon>Bacteroidia</taxon>
        <taxon>Marinilabiliales</taxon>
        <taxon>Marinilabiliaceae</taxon>
        <taxon>Carboxylicivirga</taxon>
    </lineage>
</organism>
<dbReference type="InterPro" id="IPR050282">
    <property type="entry name" value="Cycloisomerase_2"/>
</dbReference>
<comment type="caution">
    <text evidence="3">The sequence shown here is derived from an EMBL/GenBank/DDBJ whole genome shotgun (WGS) entry which is preliminary data.</text>
</comment>
<dbReference type="Pfam" id="PF10282">
    <property type="entry name" value="Lactonase"/>
    <property type="match status" value="1"/>
</dbReference>
<reference evidence="3" key="1">
    <citation type="journal article" date="2018" name="Int. J. Syst. Evol. Microbiol.">
        <title>Carboxylicivirga sediminis sp. nov., isolated from coastal sediment.</title>
        <authorList>
            <person name="Wang F.Q."/>
            <person name="Ren L.H."/>
            <person name="Zou R.J."/>
            <person name="Sun Y.Z."/>
            <person name="Liu X.J."/>
            <person name="Jiang F."/>
            <person name="Liu L.J."/>
        </authorList>
    </citation>
    <scope>NUCLEOTIDE SEQUENCE</scope>
    <source>
        <strain evidence="3">JR1</strain>
    </source>
</reference>
<keyword evidence="2" id="KW-0119">Carbohydrate metabolism</keyword>
<dbReference type="GO" id="GO:0005829">
    <property type="term" value="C:cytosol"/>
    <property type="evidence" value="ECO:0007669"/>
    <property type="project" value="TreeGrafter"/>
</dbReference>
<keyword evidence="2" id="KW-0313">Glucose metabolism</keyword>
<dbReference type="AlphaFoldDB" id="A0A941F738"/>
<dbReference type="RefSeq" id="WP_212192723.1">
    <property type="nucleotide sequence ID" value="NZ_JAGTAR010000038.1"/>
</dbReference>
<dbReference type="GO" id="GO:0006006">
    <property type="term" value="P:glucose metabolic process"/>
    <property type="evidence" value="ECO:0007669"/>
    <property type="project" value="UniProtKB-KW"/>
</dbReference>
<protein>
    <submittedName>
        <fullName evidence="3">Lactonase family protein</fullName>
    </submittedName>
</protein>
<sequence>MKKILLIMAVGLALVSCTNKKEIKTYPFFLGTYTDGESEGIYQGAVFSDGSFDTLRLVAKTDNPSFLCFANEQQTLIAVNELDVDGTGTVESYAIIENGLEKRSSSECGGAHPCHVSSNDKGDILVANYSGGNIGYLQVDKSGELSPLKEVAQHYGEGVTDRQKSPHAHSIWFLDNKHAVAVDLGIDQLIFYQLIQGELLKSDSLKLDNGAGPRHLAMHPQKEQMYVINELNSTVTVVGKVSGSWQVLGSVSTLPADFTGDSYCADIHISGDGRFIYASNRGHNSLAIFKIVGQQLELIGHESVRGDWPRNFALTPDGELLVVANQRSNNLVAFKRNRETGLLSYVSEQKAEMPVCVLFE</sequence>
<evidence type="ECO:0000256" key="1">
    <source>
        <dbReference type="ARBA" id="ARBA00005564"/>
    </source>
</evidence>
<dbReference type="PANTHER" id="PTHR30344:SF1">
    <property type="entry name" value="6-PHOSPHOGLUCONOLACTONASE"/>
    <property type="match status" value="1"/>
</dbReference>
<dbReference type="PANTHER" id="PTHR30344">
    <property type="entry name" value="6-PHOSPHOGLUCONOLACTONASE-RELATED"/>
    <property type="match status" value="1"/>
</dbReference>
<gene>
    <name evidence="3" type="ORF">KDU71_19165</name>
</gene>
<proteinExistence type="inferred from homology"/>
<name>A0A941F738_9BACT</name>
<evidence type="ECO:0000256" key="2">
    <source>
        <dbReference type="ARBA" id="ARBA00022526"/>
    </source>
</evidence>
<dbReference type="Proteomes" id="UP000679220">
    <property type="component" value="Unassembled WGS sequence"/>
</dbReference>
<comment type="similarity">
    <text evidence="1">Belongs to the cycloisomerase 2 family.</text>
</comment>
<dbReference type="InterPro" id="IPR015943">
    <property type="entry name" value="WD40/YVTN_repeat-like_dom_sf"/>
</dbReference>
<evidence type="ECO:0000313" key="3">
    <source>
        <dbReference type="EMBL" id="MBR8537699.1"/>
    </source>
</evidence>
<dbReference type="InterPro" id="IPR011048">
    <property type="entry name" value="Haem_d1_sf"/>
</dbReference>
<keyword evidence="4" id="KW-1185">Reference proteome</keyword>
<dbReference type="GO" id="GO:0017057">
    <property type="term" value="F:6-phosphogluconolactonase activity"/>
    <property type="evidence" value="ECO:0007669"/>
    <property type="project" value="TreeGrafter"/>
</dbReference>